<dbReference type="AlphaFoldDB" id="A0A9P3U1C9"/>
<reference evidence="4" key="1">
    <citation type="journal article" date="2018" name="Genome Biol.">
        <title>SKESA: strategic k-mer extension for scrupulous assemblies.</title>
        <authorList>
            <person name="Souvorov A."/>
            <person name="Agarwala R."/>
            <person name="Lipman D.J."/>
        </authorList>
    </citation>
    <scope>NUCLEOTIDE SEQUENCE</scope>
    <source>
        <strain evidence="4">Clostridioides</strain>
    </source>
</reference>
<evidence type="ECO:0000313" key="5">
    <source>
        <dbReference type="Proteomes" id="UP000879542"/>
    </source>
</evidence>
<dbReference type="PROSITE" id="PS50995">
    <property type="entry name" value="HTH_MARR_2"/>
    <property type="match status" value="1"/>
</dbReference>
<dbReference type="InterPro" id="IPR036388">
    <property type="entry name" value="WH-like_DNA-bd_sf"/>
</dbReference>
<protein>
    <submittedName>
        <fullName evidence="4">MarR family transcriptional regulator</fullName>
    </submittedName>
</protein>
<dbReference type="GO" id="GO:0003677">
    <property type="term" value="F:DNA binding"/>
    <property type="evidence" value="ECO:0007669"/>
    <property type="project" value="UniProtKB-KW"/>
</dbReference>
<reference evidence="4" key="2">
    <citation type="submission" date="2021-06" db="EMBL/GenBank/DDBJ databases">
        <authorList>
            <consortium name="NCBI Pathogen Detection Project"/>
        </authorList>
    </citation>
    <scope>NUCLEOTIDE SEQUENCE</scope>
    <source>
        <strain evidence="4">Clostridioides</strain>
    </source>
</reference>
<dbReference type="Pfam" id="PF12802">
    <property type="entry name" value="MarR_2"/>
    <property type="match status" value="1"/>
</dbReference>
<accession>A0A9P3U1C9</accession>
<dbReference type="PANTHER" id="PTHR42756">
    <property type="entry name" value="TRANSCRIPTIONAL REGULATOR, MARR"/>
    <property type="match status" value="1"/>
</dbReference>
<gene>
    <name evidence="4" type="ORF">KRQ00_001991</name>
</gene>
<evidence type="ECO:0000256" key="3">
    <source>
        <dbReference type="ARBA" id="ARBA00023163"/>
    </source>
</evidence>
<evidence type="ECO:0000256" key="2">
    <source>
        <dbReference type="ARBA" id="ARBA00023125"/>
    </source>
</evidence>
<dbReference type="PRINTS" id="PR00598">
    <property type="entry name" value="HTHMARR"/>
</dbReference>
<sequence length="143" mass="16510">MSMNAIKELSNLWHIVGMQMKTEMCSGKYPTIYGISLVELSILEIVEQHPNSMMKEISSTLELPKSTLTSAVKRLELKKLIKRNPCIKDKRAYNLDLTELGLKAQQEHREIEATVFKNILHQLDKDEIETFIHIFSKAVNKIR</sequence>
<keyword evidence="1" id="KW-0805">Transcription regulation</keyword>
<dbReference type="GO" id="GO:0003700">
    <property type="term" value="F:DNA-binding transcription factor activity"/>
    <property type="evidence" value="ECO:0007669"/>
    <property type="project" value="InterPro"/>
</dbReference>
<dbReference type="Proteomes" id="UP000879542">
    <property type="component" value="Unassembled WGS sequence"/>
</dbReference>
<keyword evidence="3" id="KW-0804">Transcription</keyword>
<organism evidence="4 5">
    <name type="scientific">Clostridioides difficile</name>
    <name type="common">Peptoclostridium difficile</name>
    <dbReference type="NCBI Taxonomy" id="1496"/>
    <lineage>
        <taxon>Bacteria</taxon>
        <taxon>Bacillati</taxon>
        <taxon>Bacillota</taxon>
        <taxon>Clostridia</taxon>
        <taxon>Peptostreptococcales</taxon>
        <taxon>Peptostreptococcaceae</taxon>
        <taxon>Clostridioides</taxon>
    </lineage>
</organism>
<evidence type="ECO:0000313" key="4">
    <source>
        <dbReference type="EMBL" id="HBH2620229.1"/>
    </source>
</evidence>
<dbReference type="SUPFAM" id="SSF46785">
    <property type="entry name" value="Winged helix' DNA-binding domain"/>
    <property type="match status" value="1"/>
</dbReference>
<dbReference type="InterPro" id="IPR000835">
    <property type="entry name" value="HTH_MarR-typ"/>
</dbReference>
<dbReference type="Gene3D" id="1.10.10.10">
    <property type="entry name" value="Winged helix-like DNA-binding domain superfamily/Winged helix DNA-binding domain"/>
    <property type="match status" value="1"/>
</dbReference>
<dbReference type="EMBL" id="DAEQIJ010000008">
    <property type="protein sequence ID" value="HBH2620229.1"/>
    <property type="molecule type" value="Genomic_DNA"/>
</dbReference>
<evidence type="ECO:0000256" key="1">
    <source>
        <dbReference type="ARBA" id="ARBA00023015"/>
    </source>
</evidence>
<dbReference type="PANTHER" id="PTHR42756:SF1">
    <property type="entry name" value="TRANSCRIPTIONAL REPRESSOR OF EMRAB OPERON"/>
    <property type="match status" value="1"/>
</dbReference>
<dbReference type="InterPro" id="IPR036390">
    <property type="entry name" value="WH_DNA-bd_sf"/>
</dbReference>
<dbReference type="SMART" id="SM00347">
    <property type="entry name" value="HTH_MARR"/>
    <property type="match status" value="1"/>
</dbReference>
<comment type="caution">
    <text evidence="4">The sequence shown here is derived from an EMBL/GenBank/DDBJ whole genome shotgun (WGS) entry which is preliminary data.</text>
</comment>
<name>A0A9P3U1C9_CLODI</name>
<proteinExistence type="predicted"/>
<keyword evidence="2" id="KW-0238">DNA-binding</keyword>